<keyword evidence="2" id="KW-1185">Reference proteome</keyword>
<organism evidence="1 2">
    <name type="scientific">Caerostris extrusa</name>
    <name type="common">Bark spider</name>
    <name type="synonym">Caerostris bankana</name>
    <dbReference type="NCBI Taxonomy" id="172846"/>
    <lineage>
        <taxon>Eukaryota</taxon>
        <taxon>Metazoa</taxon>
        <taxon>Ecdysozoa</taxon>
        <taxon>Arthropoda</taxon>
        <taxon>Chelicerata</taxon>
        <taxon>Arachnida</taxon>
        <taxon>Araneae</taxon>
        <taxon>Araneomorphae</taxon>
        <taxon>Entelegynae</taxon>
        <taxon>Araneoidea</taxon>
        <taxon>Araneidae</taxon>
        <taxon>Caerostris</taxon>
    </lineage>
</organism>
<dbReference type="AlphaFoldDB" id="A0AAV4PCZ5"/>
<name>A0AAV4PCZ5_CAEEX</name>
<proteinExistence type="predicted"/>
<sequence>MYLAEILNPFSVNKYNNCNPFNCNFSRLETINSHGLASNPKLFYCSSIEKELLSHQSWKDPLDEWICLETSLHRLDGKNHLSSSALSQLATTLLYRTSLFPLG</sequence>
<comment type="caution">
    <text evidence="1">The sequence shown here is derived from an EMBL/GenBank/DDBJ whole genome shotgun (WGS) entry which is preliminary data.</text>
</comment>
<gene>
    <name evidence="1" type="ORF">CEXT_530601</name>
</gene>
<evidence type="ECO:0000313" key="2">
    <source>
        <dbReference type="Proteomes" id="UP001054945"/>
    </source>
</evidence>
<protein>
    <submittedName>
        <fullName evidence="1">Uncharacterized protein</fullName>
    </submittedName>
</protein>
<dbReference type="Proteomes" id="UP001054945">
    <property type="component" value="Unassembled WGS sequence"/>
</dbReference>
<dbReference type="EMBL" id="BPLR01004447">
    <property type="protein sequence ID" value="GIX94903.1"/>
    <property type="molecule type" value="Genomic_DNA"/>
</dbReference>
<accession>A0AAV4PCZ5</accession>
<reference evidence="1 2" key="1">
    <citation type="submission" date="2021-06" db="EMBL/GenBank/DDBJ databases">
        <title>Caerostris extrusa draft genome.</title>
        <authorList>
            <person name="Kono N."/>
            <person name="Arakawa K."/>
        </authorList>
    </citation>
    <scope>NUCLEOTIDE SEQUENCE [LARGE SCALE GENOMIC DNA]</scope>
</reference>
<evidence type="ECO:0000313" key="1">
    <source>
        <dbReference type="EMBL" id="GIX94903.1"/>
    </source>
</evidence>